<dbReference type="OrthoDB" id="3799661at2759"/>
<proteinExistence type="predicted"/>
<dbReference type="EMBL" id="KZ613960">
    <property type="protein sequence ID" value="PMD32063.1"/>
    <property type="molecule type" value="Genomic_DNA"/>
</dbReference>
<gene>
    <name evidence="2" type="ORF">L207DRAFT_640381</name>
</gene>
<sequence length="314" mass="36234">MTDLPAIYVSECDAHEPTSKTLKDNSSTSYKSTSVKASMRPSRSRITLVGYNAELEPKLDSTTSNAKAFTWQDHLFATFSIRRGRETEQDEDHGARPWVLPVYVLSSQRNESRHLVPKEARCTIDTGNLVGNIVSKEFVTTVLGFPESSFQRLTELEKAGGTGVAGHKFIPEGVIYLTWYHRNSTRVFREMRFLISEHPMFDLIISFRSVPQNKILDRPDLMAKFVVWNEKIDAKKLEKLRDIMNDVKIEFATIRRKAEYKNCEEPKDLEIYKDIKAKLEIAEKNFNDEDQRVSLRRIWAKKKKSIASRKKPTN</sequence>
<evidence type="ECO:0000256" key="1">
    <source>
        <dbReference type="SAM" id="MobiDB-lite"/>
    </source>
</evidence>
<organism evidence="2 3">
    <name type="scientific">Hyaloscypha variabilis (strain UAMH 11265 / GT02V1 / F)</name>
    <name type="common">Meliniomyces variabilis</name>
    <dbReference type="NCBI Taxonomy" id="1149755"/>
    <lineage>
        <taxon>Eukaryota</taxon>
        <taxon>Fungi</taxon>
        <taxon>Dikarya</taxon>
        <taxon>Ascomycota</taxon>
        <taxon>Pezizomycotina</taxon>
        <taxon>Leotiomycetes</taxon>
        <taxon>Helotiales</taxon>
        <taxon>Hyaloscyphaceae</taxon>
        <taxon>Hyaloscypha</taxon>
        <taxon>Hyaloscypha variabilis</taxon>
    </lineage>
</organism>
<evidence type="ECO:0000313" key="2">
    <source>
        <dbReference type="EMBL" id="PMD32063.1"/>
    </source>
</evidence>
<name>A0A2J6R0N2_HYAVF</name>
<evidence type="ECO:0000313" key="3">
    <source>
        <dbReference type="Proteomes" id="UP000235786"/>
    </source>
</evidence>
<feature type="compositionally biased region" description="Polar residues" evidence="1">
    <location>
        <begin position="24"/>
        <end position="36"/>
    </location>
</feature>
<protein>
    <submittedName>
        <fullName evidence="2">Uncharacterized protein</fullName>
    </submittedName>
</protein>
<dbReference type="AlphaFoldDB" id="A0A2J6R0N2"/>
<feature type="region of interest" description="Disordered" evidence="1">
    <location>
        <begin position="17"/>
        <end position="36"/>
    </location>
</feature>
<dbReference type="Proteomes" id="UP000235786">
    <property type="component" value="Unassembled WGS sequence"/>
</dbReference>
<keyword evidence="3" id="KW-1185">Reference proteome</keyword>
<reference evidence="2 3" key="1">
    <citation type="submission" date="2016-04" db="EMBL/GenBank/DDBJ databases">
        <title>A degradative enzymes factory behind the ericoid mycorrhizal symbiosis.</title>
        <authorList>
            <consortium name="DOE Joint Genome Institute"/>
            <person name="Martino E."/>
            <person name="Morin E."/>
            <person name="Grelet G."/>
            <person name="Kuo A."/>
            <person name="Kohler A."/>
            <person name="Daghino S."/>
            <person name="Barry K."/>
            <person name="Choi C."/>
            <person name="Cichocki N."/>
            <person name="Clum A."/>
            <person name="Copeland A."/>
            <person name="Hainaut M."/>
            <person name="Haridas S."/>
            <person name="Labutti K."/>
            <person name="Lindquist E."/>
            <person name="Lipzen A."/>
            <person name="Khouja H.-R."/>
            <person name="Murat C."/>
            <person name="Ohm R."/>
            <person name="Olson A."/>
            <person name="Spatafora J."/>
            <person name="Veneault-Fourrey C."/>
            <person name="Henrissat B."/>
            <person name="Grigoriev I."/>
            <person name="Martin F."/>
            <person name="Perotto S."/>
        </authorList>
    </citation>
    <scope>NUCLEOTIDE SEQUENCE [LARGE SCALE GENOMIC DNA]</scope>
    <source>
        <strain evidence="2 3">F</strain>
    </source>
</reference>
<accession>A0A2J6R0N2</accession>